<accession>A0A9W6NEP4</accession>
<dbReference type="Proteomes" id="UP001143328">
    <property type="component" value="Unassembled WGS sequence"/>
</dbReference>
<feature type="signal peptide" evidence="2">
    <location>
        <begin position="1"/>
        <end position="23"/>
    </location>
</feature>
<dbReference type="GO" id="GO:0016787">
    <property type="term" value="F:hydrolase activity"/>
    <property type="evidence" value="ECO:0007669"/>
    <property type="project" value="UniProtKB-KW"/>
</dbReference>
<dbReference type="EMBL" id="BSFN01000002">
    <property type="protein sequence ID" value="GLK87987.1"/>
    <property type="molecule type" value="Genomic_DNA"/>
</dbReference>
<feature type="chain" id="PRO_5040857015" description="BD-FAE-like domain-containing protein" evidence="2">
    <location>
        <begin position="24"/>
        <end position="311"/>
    </location>
</feature>
<dbReference type="RefSeq" id="WP_271194217.1">
    <property type="nucleotide sequence ID" value="NZ_BSFN01000002.1"/>
</dbReference>
<evidence type="ECO:0000313" key="4">
    <source>
        <dbReference type="EMBL" id="GLK87987.1"/>
    </source>
</evidence>
<dbReference type="AlphaFoldDB" id="A0A9W6NEP4"/>
<keyword evidence="1" id="KW-0378">Hydrolase</keyword>
<dbReference type="Gene3D" id="3.40.50.1820">
    <property type="entry name" value="alpha/beta hydrolase"/>
    <property type="match status" value="1"/>
</dbReference>
<keyword evidence="2" id="KW-0732">Signal</keyword>
<keyword evidence="5" id="KW-1185">Reference proteome</keyword>
<organism evidence="4 5">
    <name type="scientific">Pseudomonas turukhanskensis</name>
    <dbReference type="NCBI Taxonomy" id="1806536"/>
    <lineage>
        <taxon>Bacteria</taxon>
        <taxon>Pseudomonadati</taxon>
        <taxon>Pseudomonadota</taxon>
        <taxon>Gammaproteobacteria</taxon>
        <taxon>Pseudomonadales</taxon>
        <taxon>Pseudomonadaceae</taxon>
        <taxon>Pseudomonas</taxon>
    </lineage>
</organism>
<dbReference type="SUPFAM" id="SSF53474">
    <property type="entry name" value="alpha/beta-Hydrolases"/>
    <property type="match status" value="1"/>
</dbReference>
<evidence type="ECO:0000256" key="2">
    <source>
        <dbReference type="SAM" id="SignalP"/>
    </source>
</evidence>
<reference evidence="4" key="2">
    <citation type="submission" date="2023-01" db="EMBL/GenBank/DDBJ databases">
        <authorList>
            <person name="Sun Q."/>
            <person name="Evtushenko L."/>
        </authorList>
    </citation>
    <scope>NUCLEOTIDE SEQUENCE</scope>
    <source>
        <strain evidence="4">VKM B-2935</strain>
    </source>
</reference>
<feature type="domain" description="BD-FAE-like" evidence="3">
    <location>
        <begin position="69"/>
        <end position="177"/>
    </location>
</feature>
<dbReference type="PANTHER" id="PTHR48081:SF33">
    <property type="entry name" value="KYNURENINE FORMAMIDASE"/>
    <property type="match status" value="1"/>
</dbReference>
<reference evidence="4" key="1">
    <citation type="journal article" date="2014" name="Int. J. Syst. Evol. Microbiol.">
        <title>Complete genome sequence of Corynebacterium casei LMG S-19264T (=DSM 44701T), isolated from a smear-ripened cheese.</title>
        <authorList>
            <consortium name="US DOE Joint Genome Institute (JGI-PGF)"/>
            <person name="Walter F."/>
            <person name="Albersmeier A."/>
            <person name="Kalinowski J."/>
            <person name="Ruckert C."/>
        </authorList>
    </citation>
    <scope>NUCLEOTIDE SEQUENCE</scope>
    <source>
        <strain evidence="4">VKM B-2935</strain>
    </source>
</reference>
<proteinExistence type="predicted"/>
<evidence type="ECO:0000256" key="1">
    <source>
        <dbReference type="ARBA" id="ARBA00022801"/>
    </source>
</evidence>
<dbReference type="Pfam" id="PF20434">
    <property type="entry name" value="BD-FAE"/>
    <property type="match status" value="1"/>
</dbReference>
<protein>
    <recommendedName>
        <fullName evidence="3">BD-FAE-like domain-containing protein</fullName>
    </recommendedName>
</protein>
<dbReference type="InterPro" id="IPR029058">
    <property type="entry name" value="AB_hydrolase_fold"/>
</dbReference>
<sequence length="311" mass="33231">MSLRLHRPALALLLAVFCQATLAGPLLDKIKERRAEREQDSAASAPLELPAGATVIKDLAYGPAERERMDVYLPNRASNAPVIFMVHGGAWRTGDKGAQQVVANKVSRWVSKGFIFVSANYPLLPQAKPLQQAEEVAKALAVVQAKASSWGGSANHVIVMGHSAGAHLVALLAASPTLAAAQGVKPWLGTVALDSAALDVQKIMQARHMRFYDQAFGSDPAYWQQTSPNYVLATGAAPMLAVCSTRREVACEQAQLFSDHGAALTVSISVLKQDMTHKEINQLLGTPGAYTDAVERFMAGLDIDVGKRLGL</sequence>
<evidence type="ECO:0000259" key="3">
    <source>
        <dbReference type="Pfam" id="PF20434"/>
    </source>
</evidence>
<dbReference type="InterPro" id="IPR049492">
    <property type="entry name" value="BD-FAE-like_dom"/>
</dbReference>
<dbReference type="InterPro" id="IPR050300">
    <property type="entry name" value="GDXG_lipolytic_enzyme"/>
</dbReference>
<dbReference type="PANTHER" id="PTHR48081">
    <property type="entry name" value="AB HYDROLASE SUPERFAMILY PROTEIN C4A8.06C"/>
    <property type="match status" value="1"/>
</dbReference>
<name>A0A9W6NEP4_9PSED</name>
<comment type="caution">
    <text evidence="4">The sequence shown here is derived from an EMBL/GenBank/DDBJ whole genome shotgun (WGS) entry which is preliminary data.</text>
</comment>
<gene>
    <name evidence="4" type="ORF">GCM10017655_10490</name>
</gene>
<evidence type="ECO:0000313" key="5">
    <source>
        <dbReference type="Proteomes" id="UP001143328"/>
    </source>
</evidence>